<evidence type="ECO:0000259" key="3">
    <source>
        <dbReference type="PROSITE" id="PS51192"/>
    </source>
</evidence>
<gene>
    <name evidence="5" type="ORF">GC096_13590</name>
</gene>
<dbReference type="CDD" id="cd18797">
    <property type="entry name" value="SF2_C_Hrq"/>
    <property type="match status" value="1"/>
</dbReference>
<keyword evidence="6" id="KW-1185">Reference proteome</keyword>
<proteinExistence type="predicted"/>
<dbReference type="SMART" id="SM00487">
    <property type="entry name" value="DEXDc"/>
    <property type="match status" value="1"/>
</dbReference>
<dbReference type="Pfam" id="PF22982">
    <property type="entry name" value="WHD_HRQ1"/>
    <property type="match status" value="1"/>
</dbReference>
<keyword evidence="5" id="KW-0347">Helicase</keyword>
<dbReference type="PROSITE" id="PS51192">
    <property type="entry name" value="HELICASE_ATP_BIND_1"/>
    <property type="match status" value="1"/>
</dbReference>
<evidence type="ECO:0000259" key="4">
    <source>
        <dbReference type="PROSITE" id="PS51194"/>
    </source>
</evidence>
<evidence type="ECO:0000313" key="6">
    <source>
        <dbReference type="Proteomes" id="UP000653578"/>
    </source>
</evidence>
<dbReference type="InterPro" id="IPR018973">
    <property type="entry name" value="MZB"/>
</dbReference>
<dbReference type="InterPro" id="IPR055227">
    <property type="entry name" value="HRQ1_WHD"/>
</dbReference>
<feature type="domain" description="Helicase C-terminal" evidence="4">
    <location>
        <begin position="288"/>
        <end position="439"/>
    </location>
</feature>
<comment type="caution">
    <text evidence="5">The sequence shown here is derived from an EMBL/GenBank/DDBJ whole genome shotgun (WGS) entry which is preliminary data.</text>
</comment>
<evidence type="ECO:0000256" key="1">
    <source>
        <dbReference type="ARBA" id="ARBA00022741"/>
    </source>
</evidence>
<dbReference type="SMART" id="SM00490">
    <property type="entry name" value="HELICc"/>
    <property type="match status" value="1"/>
</dbReference>
<dbReference type="InterPro" id="IPR027417">
    <property type="entry name" value="P-loop_NTPase"/>
</dbReference>
<keyword evidence="5" id="KW-0378">Hydrolase</keyword>
<dbReference type="EMBL" id="WHNY01000040">
    <property type="protein sequence ID" value="NOU65065.1"/>
    <property type="molecule type" value="Genomic_DNA"/>
</dbReference>
<dbReference type="GO" id="GO:0004386">
    <property type="term" value="F:helicase activity"/>
    <property type="evidence" value="ECO:0007669"/>
    <property type="project" value="UniProtKB-KW"/>
</dbReference>
<dbReference type="Proteomes" id="UP000653578">
    <property type="component" value="Unassembled WGS sequence"/>
</dbReference>
<dbReference type="InterPro" id="IPR014001">
    <property type="entry name" value="Helicase_ATP-bd"/>
</dbReference>
<name>A0ABX1X9D8_9BACL</name>
<feature type="domain" description="Helicase ATP-binding" evidence="3">
    <location>
        <begin position="72"/>
        <end position="252"/>
    </location>
</feature>
<dbReference type="PROSITE" id="PS51194">
    <property type="entry name" value="HELICASE_CTER"/>
    <property type="match status" value="1"/>
</dbReference>
<dbReference type="Pfam" id="PF09369">
    <property type="entry name" value="MZB"/>
    <property type="match status" value="1"/>
</dbReference>
<dbReference type="Gene3D" id="3.40.50.300">
    <property type="entry name" value="P-loop containing nucleotide triphosphate hydrolases"/>
    <property type="match status" value="2"/>
</dbReference>
<keyword evidence="2" id="KW-0067">ATP-binding</keyword>
<organism evidence="5 6">
    <name type="scientific">Paenibacillus plantarum</name>
    <dbReference type="NCBI Taxonomy" id="2654975"/>
    <lineage>
        <taxon>Bacteria</taxon>
        <taxon>Bacillati</taxon>
        <taxon>Bacillota</taxon>
        <taxon>Bacilli</taxon>
        <taxon>Bacillales</taxon>
        <taxon>Paenibacillaceae</taxon>
        <taxon>Paenibacillus</taxon>
    </lineage>
</organism>
<accession>A0ABX1X9D8</accession>
<dbReference type="CDD" id="cd17923">
    <property type="entry name" value="DEXHc_Hrq1-like"/>
    <property type="match status" value="1"/>
</dbReference>
<evidence type="ECO:0000256" key="2">
    <source>
        <dbReference type="ARBA" id="ARBA00022840"/>
    </source>
</evidence>
<reference evidence="5 6" key="1">
    <citation type="submission" date="2019-10" db="EMBL/GenBank/DDBJ databases">
        <title>Description of Paenibacillus humi sp. nov.</title>
        <authorList>
            <person name="Carlier A."/>
            <person name="Qi S."/>
        </authorList>
    </citation>
    <scope>NUCLEOTIDE SEQUENCE [LARGE SCALE GENOMIC DNA]</scope>
    <source>
        <strain evidence="5 6">LMG 31461</strain>
    </source>
</reference>
<sequence>MNPFTGKVSSMIEMIDGLRKSPEIMQQVTYWHTIPPRDPKLADFPEGLHEGICVALRHKNIGQLYTHQAESFRQVTAGNHVVTVTPTASGKTLCYNLPVLQKILENDASRALYLFPTKALAQDQVAELQEMIEFMDVDIKTHTYDGDTPPTVRQAIRNAGHIVVTNPDMLHSAILPHHTKWVKLFENLNYIVIDEVHSYRGVFGSHVANVIRRLKRICRFYGSNPQFICASATIDNPKEHAERLIGETVALIDNNGAPAGEKHFVFYNPPVVNQQLGIRKSSVLETRTLAGKLLRSGIQTIVFARSRVRVEILLTYLQELVSHELGSKSIRGYRGGYLPKLRREIEKGLRSGEIRGVVSTNALELGIDIGQLQACVLNGYPGTIASTWQQSGRAGRRQETSLTILVASSNPLDQYLIQNPRYFFERPPEQARIHPDNLIILVDHVKCAAYELPFEANEKFGEESLTDVLEYLTEEQVLHQVNDRWYWMEQSFPAHNISLRSAAQENFIIIDMTNGHRVIGECDRFSAPTLIHEEAIYIHEGIQFQVEKLDYEEKKAFVRQVSVDYFTDASMAVQLKVLHVNREGHVGGLLRQLGEVTVNAQPTIFKKIRLRTHENIGSGPIRLPEEELHTSSYWFTFDEAMAAGRSANDMQHALLGIANVLAHLAPLYLMCDPMDIRVVPQVKAVHSKLPTVFFYDRYPGGVGLSDRLYEVHGQLMDQARSLIKSCGCISGCPACVGPIEEVGLLGKKLALELLAELDGGAR</sequence>
<dbReference type="PANTHER" id="PTHR47957:SF3">
    <property type="entry name" value="ATP-DEPENDENT HELICASE HRQ1"/>
    <property type="match status" value="1"/>
</dbReference>
<dbReference type="PANTHER" id="PTHR47957">
    <property type="entry name" value="ATP-DEPENDENT HELICASE HRQ1"/>
    <property type="match status" value="1"/>
</dbReference>
<protein>
    <submittedName>
        <fullName evidence="5">DEAD/DEAH box helicase</fullName>
    </submittedName>
</protein>
<dbReference type="InterPro" id="IPR001650">
    <property type="entry name" value="Helicase_C-like"/>
</dbReference>
<evidence type="ECO:0000313" key="5">
    <source>
        <dbReference type="EMBL" id="NOU65065.1"/>
    </source>
</evidence>
<keyword evidence="1" id="KW-0547">Nucleotide-binding</keyword>
<dbReference type="Pfam" id="PF00270">
    <property type="entry name" value="DEAD"/>
    <property type="match status" value="1"/>
</dbReference>
<dbReference type="SUPFAM" id="SSF52540">
    <property type="entry name" value="P-loop containing nucleoside triphosphate hydrolases"/>
    <property type="match status" value="1"/>
</dbReference>
<dbReference type="InterPro" id="IPR011545">
    <property type="entry name" value="DEAD/DEAH_box_helicase_dom"/>
</dbReference>
<dbReference type="Pfam" id="PF00271">
    <property type="entry name" value="Helicase_C"/>
    <property type="match status" value="1"/>
</dbReference>
<dbReference type="RefSeq" id="WP_171630823.1">
    <property type="nucleotide sequence ID" value="NZ_WHNY01000040.1"/>
</dbReference>